<feature type="transmembrane region" description="Helical" evidence="1">
    <location>
        <begin position="105"/>
        <end position="132"/>
    </location>
</feature>
<keyword evidence="3" id="KW-1185">Reference proteome</keyword>
<proteinExistence type="predicted"/>
<sequence length="754" mass="83235">MKAREQLNPDSGGQTFHMDQYRNAIPELNQNQQQGDLPEQNIHFDGFSSNLSTSCIQPAGNFYNGTPLDVDLAKARGAVEDPPYDDVQSDDFIKVQASQGVFQAFAWPALIICVPVVLLCAALLFVVFNYLIKPVESIFNHQDAIKQFEDLGYLLVDFPATKLVFLASFLSTMAPLLAGCIMSLTAVLVYRDLRDSSDPSRFPQLPTPYQLSLLIGVLAASYEQLFSSFAYLMSPKRTAKASPFLLYALSIFLVSLLLSLAVTITDAYLHIATQTVSIRVYAEASTPAAELGTGINSYCLGVDRLINNNGYPCTEASTTDLGQDSDWRIGQPEIQRLAHNTSLNSTIHLADTDQVASNRIAFLMPEQSLVPLQTNFEAQTIGVDSKCSLIPPASCNTTQWGDNGEYTSFNCSSQFWATLGLPPAKTTLGDNGKALSPYLSFLAINQNSNLIYNYFADEELEIVYNIADLNASAYQTDDFEPWPDNQLRNPVHVAFAWRTGKKSFAGSSKNGMVLSDQVQSYENAGYVDYFLNCQVSTYDVDLTWVNGSLNTISATRHSNGTTLNMWTGMADYVPSISATDANWQNYNTQSVIAGNTTASYEKRFGELLSKDGLSAIGAYSSRRRVLLQQDQTTKFVAQVPKSALIALLVCSLLYPMLGITLLGKALLARKRTGPTTPLFTYWGLTSAAFLESHNEQSLNDTGLSPTKPRDQEEALRLFIRNHRGQGDRFALWRRSRAGHIAEMQRSQTNLATWL</sequence>
<evidence type="ECO:0000313" key="3">
    <source>
        <dbReference type="Proteomes" id="UP001334248"/>
    </source>
</evidence>
<accession>A0ABR0RZG2</accession>
<dbReference type="RefSeq" id="XP_064734064.1">
    <property type="nucleotide sequence ID" value="XM_064868567.1"/>
</dbReference>
<evidence type="ECO:0000256" key="1">
    <source>
        <dbReference type="SAM" id="Phobius"/>
    </source>
</evidence>
<organism evidence="2 3">
    <name type="scientific">Knufia obscura</name>
    <dbReference type="NCBI Taxonomy" id="1635080"/>
    <lineage>
        <taxon>Eukaryota</taxon>
        <taxon>Fungi</taxon>
        <taxon>Dikarya</taxon>
        <taxon>Ascomycota</taxon>
        <taxon>Pezizomycotina</taxon>
        <taxon>Eurotiomycetes</taxon>
        <taxon>Chaetothyriomycetidae</taxon>
        <taxon>Chaetothyriales</taxon>
        <taxon>Trichomeriaceae</taxon>
        <taxon>Knufia</taxon>
    </lineage>
</organism>
<dbReference type="EMBL" id="JAVHJV010000001">
    <property type="protein sequence ID" value="KAK5945974.1"/>
    <property type="molecule type" value="Genomic_DNA"/>
</dbReference>
<feature type="transmembrane region" description="Helical" evidence="1">
    <location>
        <begin position="209"/>
        <end position="232"/>
    </location>
</feature>
<dbReference type="Proteomes" id="UP001334248">
    <property type="component" value="Unassembled WGS sequence"/>
</dbReference>
<gene>
    <name evidence="2" type="ORF">PMZ80_000113</name>
</gene>
<protein>
    <submittedName>
        <fullName evidence="2">Uncharacterized protein</fullName>
    </submittedName>
</protein>
<evidence type="ECO:0000313" key="2">
    <source>
        <dbReference type="EMBL" id="KAK5945974.1"/>
    </source>
</evidence>
<feature type="transmembrane region" description="Helical" evidence="1">
    <location>
        <begin position="244"/>
        <end position="269"/>
    </location>
</feature>
<name>A0ABR0RZG2_9EURO</name>
<feature type="transmembrane region" description="Helical" evidence="1">
    <location>
        <begin position="163"/>
        <end position="189"/>
    </location>
</feature>
<comment type="caution">
    <text evidence="2">The sequence shown here is derived from an EMBL/GenBank/DDBJ whole genome shotgun (WGS) entry which is preliminary data.</text>
</comment>
<keyword evidence="1" id="KW-0812">Transmembrane</keyword>
<reference evidence="2 3" key="1">
    <citation type="journal article" date="2023" name="Res Sq">
        <title>Genomic and morphological characterization of Knufia obscura isolated from the Mars 2020 spacecraft assembly facility.</title>
        <authorList>
            <person name="Chander A.M."/>
            <person name="Teixeira M.M."/>
            <person name="Singh N.K."/>
            <person name="Williams M.P."/>
            <person name="Parker C.W."/>
            <person name="Leo P."/>
            <person name="Stajich J.E."/>
            <person name="Torok T."/>
            <person name="Tighe S."/>
            <person name="Mason C.E."/>
            <person name="Venkateswaran K."/>
        </authorList>
    </citation>
    <scope>NUCLEOTIDE SEQUENCE [LARGE SCALE GENOMIC DNA]</scope>
    <source>
        <strain evidence="2 3">CCFEE 5817</strain>
    </source>
</reference>
<keyword evidence="1" id="KW-1133">Transmembrane helix</keyword>
<dbReference type="GeneID" id="89993562"/>
<feature type="transmembrane region" description="Helical" evidence="1">
    <location>
        <begin position="643"/>
        <end position="662"/>
    </location>
</feature>
<keyword evidence="1" id="KW-0472">Membrane</keyword>